<dbReference type="CDD" id="cd07043">
    <property type="entry name" value="STAS_anti-anti-sigma_factors"/>
    <property type="match status" value="1"/>
</dbReference>
<dbReference type="NCBIfam" id="TIGR00377">
    <property type="entry name" value="ant_ant_sig"/>
    <property type="match status" value="1"/>
</dbReference>
<dbReference type="GO" id="GO:0043856">
    <property type="term" value="F:anti-sigma factor antagonist activity"/>
    <property type="evidence" value="ECO:0007669"/>
    <property type="project" value="InterPro"/>
</dbReference>
<evidence type="ECO:0000259" key="3">
    <source>
        <dbReference type="PROSITE" id="PS50801"/>
    </source>
</evidence>
<dbReference type="InterPro" id="IPR003658">
    <property type="entry name" value="Anti-sigma_ant"/>
</dbReference>
<comment type="similarity">
    <text evidence="1 2">Belongs to the anti-sigma-factor antagonist family.</text>
</comment>
<evidence type="ECO:0000256" key="2">
    <source>
        <dbReference type="RuleBase" id="RU003749"/>
    </source>
</evidence>
<dbReference type="PANTHER" id="PTHR33495">
    <property type="entry name" value="ANTI-SIGMA FACTOR ANTAGONIST TM_1081-RELATED-RELATED"/>
    <property type="match status" value="1"/>
</dbReference>
<dbReference type="OrthoDB" id="3700428at2"/>
<dbReference type="Pfam" id="PF01740">
    <property type="entry name" value="STAS"/>
    <property type="match status" value="1"/>
</dbReference>
<dbReference type="Proteomes" id="UP000236318">
    <property type="component" value="Unassembled WGS sequence"/>
</dbReference>
<comment type="caution">
    <text evidence="4">The sequence shown here is derived from an EMBL/GenBank/DDBJ whole genome shotgun (WGS) entry which is preliminary data.</text>
</comment>
<sequence>MNADVAQPFTTRLSLSSQLVSELSDAQSRLRAVAQRSDVAVVVHAGGEVDAFNVDIWRRLISEAANAARSPGTFVVDVNSLSFMSCCAFGVLADEARRCDERRIVMRLVSAEPRVKRFVEACGFDGLLPIHLTAGAALAC</sequence>
<evidence type="ECO:0000313" key="5">
    <source>
        <dbReference type="Proteomes" id="UP000236318"/>
    </source>
</evidence>
<gene>
    <name evidence="4" type="ORF">MAAFP003_1346</name>
</gene>
<evidence type="ECO:0000313" key="4">
    <source>
        <dbReference type="EMBL" id="SOX52679.1"/>
    </source>
</evidence>
<organism evidence="4 5">
    <name type="scientific">Mycobacterium ahvazicum</name>
    <dbReference type="NCBI Taxonomy" id="1964395"/>
    <lineage>
        <taxon>Bacteria</taxon>
        <taxon>Bacillati</taxon>
        <taxon>Actinomycetota</taxon>
        <taxon>Actinomycetes</taxon>
        <taxon>Mycobacteriales</taxon>
        <taxon>Mycobacteriaceae</taxon>
        <taxon>Mycobacterium</taxon>
        <taxon>Mycobacterium simiae complex</taxon>
    </lineage>
</organism>
<dbReference type="SUPFAM" id="SSF52091">
    <property type="entry name" value="SpoIIaa-like"/>
    <property type="match status" value="1"/>
</dbReference>
<dbReference type="RefSeq" id="WP_096285499.1">
    <property type="nucleotide sequence ID" value="NZ_FXEG02000002.1"/>
</dbReference>
<feature type="domain" description="STAS" evidence="3">
    <location>
        <begin position="30"/>
        <end position="140"/>
    </location>
</feature>
<dbReference type="AlphaFoldDB" id="A0A2K4Y7B8"/>
<keyword evidence="5" id="KW-1185">Reference proteome</keyword>
<evidence type="ECO:0000256" key="1">
    <source>
        <dbReference type="ARBA" id="ARBA00009013"/>
    </source>
</evidence>
<dbReference type="Gene3D" id="3.30.750.24">
    <property type="entry name" value="STAS domain"/>
    <property type="match status" value="1"/>
</dbReference>
<reference evidence="4" key="1">
    <citation type="submission" date="2018-01" db="EMBL/GenBank/DDBJ databases">
        <authorList>
            <consortium name="Urmite Genomes"/>
        </authorList>
    </citation>
    <scope>NUCLEOTIDE SEQUENCE [LARGE SCALE GENOMIC DNA]</scope>
    <source>
        <strain evidence="4">AFP003</strain>
    </source>
</reference>
<protein>
    <recommendedName>
        <fullName evidence="2">Anti-sigma factor antagonist</fullName>
    </recommendedName>
</protein>
<dbReference type="PROSITE" id="PS50801">
    <property type="entry name" value="STAS"/>
    <property type="match status" value="1"/>
</dbReference>
<dbReference type="PANTHER" id="PTHR33495:SF2">
    <property type="entry name" value="ANTI-SIGMA FACTOR ANTAGONIST TM_1081-RELATED"/>
    <property type="match status" value="1"/>
</dbReference>
<dbReference type="EMBL" id="FXEG02000002">
    <property type="protein sequence ID" value="SOX52679.1"/>
    <property type="molecule type" value="Genomic_DNA"/>
</dbReference>
<name>A0A2K4Y7B8_9MYCO</name>
<accession>A0A2K4Y7B8</accession>
<dbReference type="InterPro" id="IPR036513">
    <property type="entry name" value="STAS_dom_sf"/>
</dbReference>
<dbReference type="InterPro" id="IPR002645">
    <property type="entry name" value="STAS_dom"/>
</dbReference>
<proteinExistence type="inferred from homology"/>